<dbReference type="InterPro" id="IPR036317">
    <property type="entry name" value="Cullin_homology_sf"/>
</dbReference>
<reference evidence="5 6" key="1">
    <citation type="submission" date="2020-10" db="EMBL/GenBank/DDBJ databases">
        <title>Plant Genome Project.</title>
        <authorList>
            <person name="Zhang R.-G."/>
        </authorList>
    </citation>
    <scope>NUCLEOTIDE SEQUENCE [LARGE SCALE GENOMIC DNA]</scope>
    <source>
        <strain evidence="5">FAFU-HL-1</strain>
        <tissue evidence="5">Leaf</tissue>
    </source>
</reference>
<comment type="similarity">
    <text evidence="1 2 3">Belongs to the cullin family.</text>
</comment>
<name>A0A835NAY4_9ROSI</name>
<dbReference type="PANTHER" id="PTHR11932">
    <property type="entry name" value="CULLIN"/>
    <property type="match status" value="1"/>
</dbReference>
<keyword evidence="6" id="KW-1185">Reference proteome</keyword>
<dbReference type="GO" id="GO:0031625">
    <property type="term" value="F:ubiquitin protein ligase binding"/>
    <property type="evidence" value="ECO:0007669"/>
    <property type="project" value="InterPro"/>
</dbReference>
<dbReference type="Gene3D" id="3.30.230.130">
    <property type="entry name" value="Cullin, Chain C, Domain 2"/>
    <property type="match status" value="1"/>
</dbReference>
<gene>
    <name evidence="5" type="ORF">SADUNF_Sadunf01G0093500</name>
</gene>
<dbReference type="OrthoDB" id="27073at2759"/>
<dbReference type="FunFam" id="1.20.1310.10:FF:000020">
    <property type="entry name" value="Cullin-1, putative"/>
    <property type="match status" value="1"/>
</dbReference>
<dbReference type="Pfam" id="PF00888">
    <property type="entry name" value="Cullin"/>
    <property type="match status" value="2"/>
</dbReference>
<sequence>MGECKTFELEQGWEYMQKGITKLKGILDGSLEQFNSEDYMMLYTTIYNMCTQKPPNDYSQQLYDKYKEAFQDYINSTVLPSIREKHNEFMLRELMKRWANHKIMVRWLSRFFHYLDRYFIARRSLPPLNEVGLTCFCDLKVNSKAKDVVLDVKVQRELLVVHVNQLLEKEHSGVHSLLRDDKLDDLSRMFRLYNKVTRGLEPVSNVFKQHITAEGTTLVQQVEDAASCQVLIRKIIELHDKYMTYVTDCFQNHTLFHKAMKEAFEIFCNKTIAGSSSAEQLATFCDTILRKGGSDKLNDEAIEEMLEKVVKLLAYISDKDFFAEFYRKKLARGLLFDRSANNEHERSLLSKLKQQCGDLQLAKEHHSSFDEYIGNNPSTRPGIDLQVSVLTIGYWPSYKSSDINLPAEMARGVEVFKEFYDNKNKHRKLTWIFSLGSCHINAKFDQKPIELVVITYQACLLMLFNTSDKLSYPEIMTQSNLSNDDLPRLLHSLSCEKYKILSKEPNTKIVTQNDSFEFNHKFNDRMRRIKVPLPLVDERKKVVEDVHKDRRYAIDAAIVRIMKELESFGLSTANLGPDIKAIKKRIEDLISQEYLEREKENPNMFRGVEGYAGPVRKV</sequence>
<dbReference type="SUPFAM" id="SSF75632">
    <property type="entry name" value="Cullin homology domain"/>
    <property type="match status" value="1"/>
</dbReference>
<dbReference type="Gene3D" id="1.20.1310.10">
    <property type="entry name" value="Cullin Repeats"/>
    <property type="match status" value="3"/>
</dbReference>
<evidence type="ECO:0000313" key="5">
    <source>
        <dbReference type="EMBL" id="KAF9689450.1"/>
    </source>
</evidence>
<dbReference type="FunFam" id="1.20.1310.10:FF:000021">
    <property type="entry name" value="Cullin-1, putative"/>
    <property type="match status" value="1"/>
</dbReference>
<evidence type="ECO:0000313" key="6">
    <source>
        <dbReference type="Proteomes" id="UP000657918"/>
    </source>
</evidence>
<dbReference type="SMART" id="SM00182">
    <property type="entry name" value="CULLIN"/>
    <property type="match status" value="1"/>
</dbReference>
<comment type="caution">
    <text evidence="5">The sequence shown here is derived from an EMBL/GenBank/DDBJ whole genome shotgun (WGS) entry which is preliminary data.</text>
</comment>
<dbReference type="EMBL" id="JADGMS010000001">
    <property type="protein sequence ID" value="KAF9689450.1"/>
    <property type="molecule type" value="Genomic_DNA"/>
</dbReference>
<evidence type="ECO:0000256" key="2">
    <source>
        <dbReference type="PROSITE-ProRule" id="PRU00330"/>
    </source>
</evidence>
<dbReference type="SMART" id="SM00884">
    <property type="entry name" value="Cullin_Nedd8"/>
    <property type="match status" value="1"/>
</dbReference>
<dbReference type="InterPro" id="IPR036388">
    <property type="entry name" value="WH-like_DNA-bd_sf"/>
</dbReference>
<dbReference type="Pfam" id="PF26557">
    <property type="entry name" value="Cullin_AB"/>
    <property type="match status" value="1"/>
</dbReference>
<dbReference type="InterPro" id="IPR016158">
    <property type="entry name" value="Cullin_homology"/>
</dbReference>
<dbReference type="InterPro" id="IPR019559">
    <property type="entry name" value="Cullin_neddylation_domain"/>
</dbReference>
<dbReference type="InterPro" id="IPR016159">
    <property type="entry name" value="Cullin_repeat-like_dom_sf"/>
</dbReference>
<dbReference type="InterPro" id="IPR045093">
    <property type="entry name" value="Cullin"/>
</dbReference>
<dbReference type="SUPFAM" id="SSF74788">
    <property type="entry name" value="Cullin repeat-like"/>
    <property type="match status" value="1"/>
</dbReference>
<dbReference type="SUPFAM" id="SSF46785">
    <property type="entry name" value="Winged helix' DNA-binding domain"/>
    <property type="match status" value="1"/>
</dbReference>
<dbReference type="Gene3D" id="1.10.10.10">
    <property type="entry name" value="Winged helix-like DNA-binding domain superfamily/Winged helix DNA-binding domain"/>
    <property type="match status" value="1"/>
</dbReference>
<dbReference type="InterPro" id="IPR036390">
    <property type="entry name" value="WH_DNA-bd_sf"/>
</dbReference>
<dbReference type="InterPro" id="IPR059120">
    <property type="entry name" value="Cullin-like_AB"/>
</dbReference>
<evidence type="ECO:0000259" key="4">
    <source>
        <dbReference type="PROSITE" id="PS50069"/>
    </source>
</evidence>
<organism evidence="5 6">
    <name type="scientific">Salix dunnii</name>
    <dbReference type="NCBI Taxonomy" id="1413687"/>
    <lineage>
        <taxon>Eukaryota</taxon>
        <taxon>Viridiplantae</taxon>
        <taxon>Streptophyta</taxon>
        <taxon>Embryophyta</taxon>
        <taxon>Tracheophyta</taxon>
        <taxon>Spermatophyta</taxon>
        <taxon>Magnoliopsida</taxon>
        <taxon>eudicotyledons</taxon>
        <taxon>Gunneridae</taxon>
        <taxon>Pentapetalae</taxon>
        <taxon>rosids</taxon>
        <taxon>fabids</taxon>
        <taxon>Malpighiales</taxon>
        <taxon>Salicaceae</taxon>
        <taxon>Saliceae</taxon>
        <taxon>Salix</taxon>
    </lineage>
</organism>
<dbReference type="Proteomes" id="UP000657918">
    <property type="component" value="Unassembled WGS sequence"/>
</dbReference>
<proteinExistence type="inferred from homology"/>
<dbReference type="AlphaFoldDB" id="A0A835NAY4"/>
<evidence type="ECO:0000256" key="1">
    <source>
        <dbReference type="ARBA" id="ARBA00006019"/>
    </source>
</evidence>
<dbReference type="PROSITE" id="PS50069">
    <property type="entry name" value="CULLIN_2"/>
    <property type="match status" value="1"/>
</dbReference>
<evidence type="ECO:0000256" key="3">
    <source>
        <dbReference type="RuleBase" id="RU003829"/>
    </source>
</evidence>
<feature type="domain" description="Cullin family profile" evidence="4">
    <location>
        <begin position="276"/>
        <end position="494"/>
    </location>
</feature>
<accession>A0A835NAY4</accession>
<dbReference type="GO" id="GO:0006511">
    <property type="term" value="P:ubiquitin-dependent protein catabolic process"/>
    <property type="evidence" value="ECO:0007669"/>
    <property type="project" value="InterPro"/>
</dbReference>
<protein>
    <recommendedName>
        <fullName evidence="4">Cullin family profile domain-containing protein</fullName>
    </recommendedName>
</protein>
<dbReference type="InterPro" id="IPR001373">
    <property type="entry name" value="Cullin_N"/>
</dbReference>